<feature type="domain" description="DUF883" evidence="2">
    <location>
        <begin position="73"/>
        <end position="100"/>
    </location>
</feature>
<dbReference type="RefSeq" id="WP_012901014.1">
    <property type="nucleotide sequence ID" value="NC_013665.1"/>
</dbReference>
<accession>D1Z0W8</accession>
<gene>
    <name evidence="3" type="ordered locus">MCP_2268</name>
</gene>
<reference evidence="3 4" key="2">
    <citation type="journal article" date="2008" name="Int. J. Syst. Evol. Microbiol.">
        <title>Methanocella paludicola gen. nov., sp. nov., a methane-producing archaeon, the first isolate of the lineage 'Rice Cluster I', and proposal of the new archaeal order Methanocellales ord. nov.</title>
        <authorList>
            <person name="Sakai S."/>
            <person name="Imachi H."/>
            <person name="Hanada S."/>
            <person name="Ohashi A."/>
            <person name="Harada H."/>
            <person name="Kamagata Y."/>
        </authorList>
    </citation>
    <scope>NUCLEOTIDE SEQUENCE [LARGE SCALE GENOMIC DNA]</scope>
    <source>
        <strain evidence="4">DSM 17711 / JCM 13418 / NBRC 101707 / SANAE</strain>
    </source>
</reference>
<reference evidence="3 4" key="1">
    <citation type="journal article" date="2007" name="Appl. Environ. Microbiol.">
        <title>Isolation of key methanogens for global methane emission from rice paddy fields: a novel isolate affiliated with the clone cluster rice cluster I.</title>
        <authorList>
            <person name="Sakai S."/>
            <person name="Imachi H."/>
            <person name="Sekiguchi Y."/>
            <person name="Ohashi A."/>
            <person name="Harada H."/>
            <person name="Kamagata Y."/>
        </authorList>
    </citation>
    <scope>NUCLEOTIDE SEQUENCE [LARGE SCALE GENOMIC DNA]</scope>
    <source>
        <strain evidence="4">DSM 17711 / JCM 13418 / NBRC 101707 / SANAE</strain>
    </source>
</reference>
<proteinExistence type="predicted"/>
<keyword evidence="4" id="KW-1185">Reference proteome</keyword>
<evidence type="ECO:0000256" key="1">
    <source>
        <dbReference type="SAM" id="Phobius"/>
    </source>
</evidence>
<evidence type="ECO:0000259" key="2">
    <source>
        <dbReference type="Pfam" id="PF19029"/>
    </source>
</evidence>
<dbReference type="AlphaFoldDB" id="D1Z0W8"/>
<dbReference type="STRING" id="304371.MCP_2268"/>
<protein>
    <recommendedName>
        <fullName evidence="2">DUF883 domain-containing protein</fullName>
    </recommendedName>
</protein>
<reference evidence="4" key="3">
    <citation type="journal article" date="2011" name="PLoS ONE">
        <title>Genome sequence of a mesophilic hydrogenotrophic methanogen Methanocella paludicola, the first cultivated representative of the order Methanocellales.</title>
        <authorList>
            <person name="Sakai S."/>
            <person name="Takaki Y."/>
            <person name="Shimamura S."/>
            <person name="Sekine M."/>
            <person name="Tajima T."/>
            <person name="Kosugi H."/>
            <person name="Ichikawa N."/>
            <person name="Tasumi E."/>
            <person name="Hiraki A.T."/>
            <person name="Shimizu A."/>
            <person name="Kato Y."/>
            <person name="Nishiko R."/>
            <person name="Mori K."/>
            <person name="Fujita N."/>
            <person name="Imachi H."/>
            <person name="Takai K."/>
        </authorList>
    </citation>
    <scope>NUCLEOTIDE SEQUENCE [LARGE SCALE GENOMIC DNA]</scope>
    <source>
        <strain evidence="4">DSM 17711 / JCM 13418 / NBRC 101707 / SANAE</strain>
    </source>
</reference>
<sequence>MEQQVERAVDTTFGSAEKVKVQTADALEEAARKLREMSMTAKGEDIKAVLNETGVKIDKLKAEMGQKVEPVHDFVVEHPFMSIAIAAGAGLLIGALLVRRD</sequence>
<name>D1Z0W8_METPS</name>
<dbReference type="EMBL" id="AP011532">
    <property type="protein sequence ID" value="BAI62340.1"/>
    <property type="molecule type" value="Genomic_DNA"/>
</dbReference>
<evidence type="ECO:0000313" key="3">
    <source>
        <dbReference type="EMBL" id="BAI62340.1"/>
    </source>
</evidence>
<dbReference type="Pfam" id="PF19029">
    <property type="entry name" value="DUF883_C"/>
    <property type="match status" value="1"/>
</dbReference>
<dbReference type="InterPro" id="IPR043605">
    <property type="entry name" value="DUF883_C"/>
</dbReference>
<feature type="transmembrane region" description="Helical" evidence="1">
    <location>
        <begin position="80"/>
        <end position="98"/>
    </location>
</feature>
<dbReference type="GeneID" id="8682083"/>
<dbReference type="Proteomes" id="UP000001882">
    <property type="component" value="Chromosome"/>
</dbReference>
<dbReference type="KEGG" id="mpd:MCP_2268"/>
<dbReference type="InParanoid" id="D1Z0W8"/>
<dbReference type="eggNOG" id="arCOG11687">
    <property type="taxonomic scope" value="Archaea"/>
</dbReference>
<keyword evidence="1" id="KW-0812">Transmembrane</keyword>
<keyword evidence="1" id="KW-0472">Membrane</keyword>
<keyword evidence="1" id="KW-1133">Transmembrane helix</keyword>
<evidence type="ECO:0000313" key="4">
    <source>
        <dbReference type="Proteomes" id="UP000001882"/>
    </source>
</evidence>
<organism evidence="3 4">
    <name type="scientific">Methanocella paludicola (strain DSM 17711 / JCM 13418 / NBRC 101707 / SANAE)</name>
    <dbReference type="NCBI Taxonomy" id="304371"/>
    <lineage>
        <taxon>Archaea</taxon>
        <taxon>Methanobacteriati</taxon>
        <taxon>Methanobacteriota</taxon>
        <taxon>Stenosarchaea group</taxon>
        <taxon>Methanomicrobia</taxon>
        <taxon>Methanocellales</taxon>
        <taxon>Methanocellaceae</taxon>
        <taxon>Methanocella</taxon>
    </lineage>
</organism>